<dbReference type="PROSITE" id="PS51419">
    <property type="entry name" value="RAB"/>
    <property type="match status" value="1"/>
</dbReference>
<dbReference type="AlphaFoldDB" id="A0A7S4P6E4"/>
<dbReference type="GO" id="GO:0005525">
    <property type="term" value="F:GTP binding"/>
    <property type="evidence" value="ECO:0007669"/>
    <property type="project" value="InterPro"/>
</dbReference>
<name>A0A7S4P6E4_9EUKA</name>
<sequence length="206" mass="22505">MSGDGKISAKLVLLGDSDIGKSSLVLRFAKGKFYDRTESTIGAAFMTKSLAIGNPSNKTIIRFEIWDTAGQERYHSLAPMYYRDAKVAVIMFDITSLTSFEKAKFWVGELKGAGRKDVIIAFVGNKVDLEEQREVPTQEAQRYAEQNDLIFKETSAKTNTNVQELFLALAQAVNKGGGARVRKEETSGGVDLGGKKPPPPEDSGCC</sequence>
<evidence type="ECO:0000313" key="3">
    <source>
        <dbReference type="EMBL" id="CAE2325040.1"/>
    </source>
</evidence>
<proteinExistence type="predicted"/>
<evidence type="ECO:0000256" key="1">
    <source>
        <dbReference type="ARBA" id="ARBA00022741"/>
    </source>
</evidence>
<accession>A0A7S4P6E4</accession>
<dbReference type="Pfam" id="PF00071">
    <property type="entry name" value="Ras"/>
    <property type="match status" value="1"/>
</dbReference>
<reference evidence="3" key="1">
    <citation type="submission" date="2021-01" db="EMBL/GenBank/DDBJ databases">
        <authorList>
            <person name="Corre E."/>
            <person name="Pelletier E."/>
            <person name="Niang G."/>
            <person name="Scheremetjew M."/>
            <person name="Finn R."/>
            <person name="Kale V."/>
            <person name="Holt S."/>
            <person name="Cochrane G."/>
            <person name="Meng A."/>
            <person name="Brown T."/>
            <person name="Cohen L."/>
        </authorList>
    </citation>
    <scope>NUCLEOTIDE SEQUENCE</scope>
    <source>
        <strain evidence="3">SoJaBio B1-5/56/2</strain>
    </source>
</reference>
<dbReference type="Gene3D" id="3.40.50.300">
    <property type="entry name" value="P-loop containing nucleotide triphosphate hydrolases"/>
    <property type="match status" value="1"/>
</dbReference>
<feature type="compositionally biased region" description="Pro residues" evidence="2">
    <location>
        <begin position="196"/>
        <end position="206"/>
    </location>
</feature>
<evidence type="ECO:0000256" key="2">
    <source>
        <dbReference type="SAM" id="MobiDB-lite"/>
    </source>
</evidence>
<dbReference type="SMART" id="SM00176">
    <property type="entry name" value="RAN"/>
    <property type="match status" value="1"/>
</dbReference>
<dbReference type="EMBL" id="HBKR01029972">
    <property type="protein sequence ID" value="CAE2325040.1"/>
    <property type="molecule type" value="Transcribed_RNA"/>
</dbReference>
<dbReference type="FunFam" id="3.40.50.300:FF:000823">
    <property type="entry name" value="Small GTPase RAB, putative"/>
    <property type="match status" value="1"/>
</dbReference>
<dbReference type="SMART" id="SM00173">
    <property type="entry name" value="RAS"/>
    <property type="match status" value="1"/>
</dbReference>
<dbReference type="InterPro" id="IPR005225">
    <property type="entry name" value="Small_GTP-bd"/>
</dbReference>
<protein>
    <submittedName>
        <fullName evidence="3">Uncharacterized protein</fullName>
    </submittedName>
</protein>
<dbReference type="InterPro" id="IPR001806">
    <property type="entry name" value="Small_GTPase"/>
</dbReference>
<dbReference type="InterPro" id="IPR027417">
    <property type="entry name" value="P-loop_NTPase"/>
</dbReference>
<feature type="region of interest" description="Disordered" evidence="2">
    <location>
        <begin position="176"/>
        <end position="206"/>
    </location>
</feature>
<dbReference type="SUPFAM" id="SSF52540">
    <property type="entry name" value="P-loop containing nucleoside triphosphate hydrolases"/>
    <property type="match status" value="1"/>
</dbReference>
<gene>
    <name evidence="3" type="ORF">NAES01612_LOCUS19638</name>
</gene>
<dbReference type="GO" id="GO:0003924">
    <property type="term" value="F:GTPase activity"/>
    <property type="evidence" value="ECO:0007669"/>
    <property type="project" value="InterPro"/>
</dbReference>
<dbReference type="SMART" id="SM00175">
    <property type="entry name" value="RAB"/>
    <property type="match status" value="1"/>
</dbReference>
<dbReference type="SMART" id="SM00174">
    <property type="entry name" value="RHO"/>
    <property type="match status" value="1"/>
</dbReference>
<dbReference type="CDD" id="cd01860">
    <property type="entry name" value="Rab5_related"/>
    <property type="match status" value="1"/>
</dbReference>
<keyword evidence="1" id="KW-0547">Nucleotide-binding</keyword>
<dbReference type="NCBIfam" id="TIGR00231">
    <property type="entry name" value="small_GTP"/>
    <property type="match status" value="1"/>
</dbReference>
<dbReference type="PROSITE" id="PS51421">
    <property type="entry name" value="RAS"/>
    <property type="match status" value="1"/>
</dbReference>
<organism evidence="3">
    <name type="scientific">Paramoeba aestuarina</name>
    <dbReference type="NCBI Taxonomy" id="180227"/>
    <lineage>
        <taxon>Eukaryota</taxon>
        <taxon>Amoebozoa</taxon>
        <taxon>Discosea</taxon>
        <taxon>Flabellinia</taxon>
        <taxon>Dactylopodida</taxon>
        <taxon>Paramoebidae</taxon>
        <taxon>Paramoeba</taxon>
    </lineage>
</organism>
<dbReference type="PRINTS" id="PR00449">
    <property type="entry name" value="RASTRNSFRMNG"/>
</dbReference>
<dbReference type="PANTHER" id="PTHR47978">
    <property type="match status" value="1"/>
</dbReference>
<dbReference type="PROSITE" id="PS51420">
    <property type="entry name" value="RHO"/>
    <property type="match status" value="1"/>
</dbReference>